<keyword evidence="4 7" id="KW-0863">Zinc-finger</keyword>
<feature type="compositionally biased region" description="Low complexity" evidence="8">
    <location>
        <begin position="526"/>
        <end position="540"/>
    </location>
</feature>
<feature type="domain" description="C2H2-type" evidence="9">
    <location>
        <begin position="1326"/>
        <end position="1355"/>
    </location>
</feature>
<dbReference type="SUPFAM" id="SSF57667">
    <property type="entry name" value="beta-beta-alpha zinc fingers"/>
    <property type="match status" value="3"/>
</dbReference>
<dbReference type="SMART" id="SM00355">
    <property type="entry name" value="ZnF_C2H2"/>
    <property type="match status" value="14"/>
</dbReference>
<feature type="region of interest" description="Disordered" evidence="8">
    <location>
        <begin position="346"/>
        <end position="406"/>
    </location>
</feature>
<feature type="domain" description="C2H2-type" evidence="9">
    <location>
        <begin position="740"/>
        <end position="768"/>
    </location>
</feature>
<keyword evidence="6" id="KW-0539">Nucleus</keyword>
<dbReference type="Proteomes" id="UP001652741">
    <property type="component" value="Chromosome ssa02"/>
</dbReference>
<evidence type="ECO:0000313" key="11">
    <source>
        <dbReference type="RefSeq" id="XP_014012048.2"/>
    </source>
</evidence>
<dbReference type="InterPro" id="IPR013087">
    <property type="entry name" value="Znf_C2H2_type"/>
</dbReference>
<dbReference type="PANTHER" id="PTHR24376:SF235">
    <property type="entry name" value="C2H2-TYPE DOMAIN-CONTAINING PROTEIN"/>
    <property type="match status" value="1"/>
</dbReference>
<evidence type="ECO:0000256" key="7">
    <source>
        <dbReference type="PROSITE-ProRule" id="PRU00042"/>
    </source>
</evidence>
<name>A0A1S3N993_SALSA</name>
<gene>
    <name evidence="11" type="primary">LOC106578019</name>
</gene>
<feature type="region of interest" description="Disordered" evidence="8">
    <location>
        <begin position="1142"/>
        <end position="1161"/>
    </location>
</feature>
<dbReference type="PROSITE" id="PS00028">
    <property type="entry name" value="ZINC_FINGER_C2H2_1"/>
    <property type="match status" value="9"/>
</dbReference>
<accession>A0A1S3N993</accession>
<sequence length="1396" mass="154113">MTAYSGQTRTLLGQLCAALWDSQSRPDVIQPGFEPGTVVTPLALRCSALDHCVTRALSWTISWKLATLLANISNILQKVTLELIFCLWEINYYSLHSNAKETGSQYTVAMEMAPEDIVIQETLGAEVELLEDVIKGHKQSPPDREPSENLSFISTPVHLEIPRVSVPRPFSMPEDSSDDDCDLSVDSVSAYGMHSMELGGKCWECGVQFESGQELIEHFESHRSKVSTSCNICRVTFSRTISLAMHLVNAHPNSVLHCSNCQLHFSNLWDLNKHIGIHLFTELLNTSLGDISNNGLNSSEVTLKGQYTLPSALALKHEDNSNDGLNGSEETLKGQHTVPSVVALDHEDTSNDGFSGSEETLNAQSTPPSAVTLDHTYSMESNGRVTRHRLEESEEEDVKPDPSTLTPSLRICVKLERGVEVDGAPLQWDEGMSDGEGGEHSEDTESAGGTDNDRLTESSGETDIDEEDIRLSEEEEEIKSKQGEDRKNDIHSEKEDEDAEMLIDQDGEPSSSERESEFDPEEISDSDSGSSSAGESSGSSYTPVRTRNAKTRPSRTKQPKTKLSQVKPYYCNYCAKGPYHNMEFHVKTCNMKKDFRCSLCQAVFPTEMAMLDHQVRTHSEAISGQMYACEFCRQVFPDLAIYKNHNCPKKDTSSPYVPDPTTCIYCGTGPFTNMDVHLRGCSWKGLTCTECRVLFHNRKALQNHNISFHGQLSTMCAVCGRGPFTDMDFHLRSCSRDWSFQCSECKVQFPSEKSLVDHNLKYHSLTSKTSDQGVCVYCGSGPFYSLDIHTRTCSKQKGLKCSVCKVFFPTESVLADHMVCYHSTPYHVHRTPYQVQSIPYQVQSTDSETPEGTCFHCGRGPFTSLDIHLRTCSGKKGFKCFVCNVFFPTETALADHKVLVHSIPSETPDKGTCDHCGKGPFTNLDNHMKTCSKRKCIQCSVCKFFFPSDVLANHMISYHSTKSQVQSPVTETPDKGACVRCGRGPFTSLEHHMKYCNKQKGIQCVMCKAYFLTEGSLVDHIVLAHADKLVTQAGGSSATTFSFVPMAISTTSGQQSPSSSTLMCYSSGNKELKRLAPVPVADQGPSAVGQLTPAGQSTVSLPRVMLSTTSSSQPAVPVVATLLFDNTGGGPGKMARLVPVAPQTNPPKPQVPAPTQTNTAKPLGQFSNLLQQTVHQAQSVQQQTPRPIALAMDPIRSPTTPSPRPVSASAPGKITMIRLSPVPTPPLAQSSPLTLAFAPAPLSIMCMFVNRSKELALEKRMKMSWRSKGTYTCRQCGAISQQPSLSVKHRYLHRGSRRYRCHCGRSFLRRLHLLRHYLQHAQATRYICTACGETFDGAKCLAQHMVGASNTTRCPGDSITLKLRKQCRIPFSCHCGQVFCRPAAFLWHKLKNTQRT</sequence>
<evidence type="ECO:0000256" key="8">
    <source>
        <dbReference type="SAM" id="MobiDB-lite"/>
    </source>
</evidence>
<feature type="compositionally biased region" description="Basic residues" evidence="8">
    <location>
        <begin position="547"/>
        <end position="560"/>
    </location>
</feature>
<dbReference type="RefSeq" id="XP_014012048.2">
    <property type="nucleotide sequence ID" value="XM_014156573.2"/>
</dbReference>
<organism evidence="10 11">
    <name type="scientific">Salmo salar</name>
    <name type="common">Atlantic salmon</name>
    <dbReference type="NCBI Taxonomy" id="8030"/>
    <lineage>
        <taxon>Eukaryota</taxon>
        <taxon>Metazoa</taxon>
        <taxon>Chordata</taxon>
        <taxon>Craniata</taxon>
        <taxon>Vertebrata</taxon>
        <taxon>Euteleostomi</taxon>
        <taxon>Actinopterygii</taxon>
        <taxon>Neopterygii</taxon>
        <taxon>Teleostei</taxon>
        <taxon>Protacanthopterygii</taxon>
        <taxon>Salmoniformes</taxon>
        <taxon>Salmonidae</taxon>
        <taxon>Salmoninae</taxon>
        <taxon>Salmo</taxon>
    </lineage>
</organism>
<keyword evidence="2" id="KW-0479">Metal-binding</keyword>
<keyword evidence="3" id="KW-0677">Repeat</keyword>
<dbReference type="PaxDb" id="8030-ENSSSAP00000023150"/>
<dbReference type="STRING" id="8030.ENSSSAP00000023150"/>
<evidence type="ECO:0000256" key="4">
    <source>
        <dbReference type="ARBA" id="ARBA00022771"/>
    </source>
</evidence>
<dbReference type="PROSITE" id="PS50157">
    <property type="entry name" value="ZINC_FINGER_C2H2_2"/>
    <property type="match status" value="5"/>
</dbReference>
<dbReference type="Pfam" id="PF13912">
    <property type="entry name" value="zf-C2H2_6"/>
    <property type="match status" value="3"/>
</dbReference>
<proteinExistence type="predicted"/>
<dbReference type="PANTHER" id="PTHR24376">
    <property type="entry name" value="ZINC FINGER PROTEIN"/>
    <property type="match status" value="1"/>
</dbReference>
<dbReference type="InterPro" id="IPR036236">
    <property type="entry name" value="Znf_C2H2_sf"/>
</dbReference>
<feature type="compositionally biased region" description="Polar residues" evidence="8">
    <location>
        <begin position="351"/>
        <end position="369"/>
    </location>
</feature>
<feature type="compositionally biased region" description="Acidic residues" evidence="8">
    <location>
        <begin position="460"/>
        <end position="477"/>
    </location>
</feature>
<feature type="domain" description="C2H2-type" evidence="9">
    <location>
        <begin position="200"/>
        <end position="227"/>
    </location>
</feature>
<evidence type="ECO:0000256" key="3">
    <source>
        <dbReference type="ARBA" id="ARBA00022737"/>
    </source>
</evidence>
<evidence type="ECO:0000256" key="1">
    <source>
        <dbReference type="ARBA" id="ARBA00004123"/>
    </source>
</evidence>
<feature type="compositionally biased region" description="Acidic residues" evidence="8">
    <location>
        <begin position="495"/>
        <end position="507"/>
    </location>
</feature>
<evidence type="ECO:0000256" key="2">
    <source>
        <dbReference type="ARBA" id="ARBA00022723"/>
    </source>
</evidence>
<keyword evidence="10" id="KW-1185">Reference proteome</keyword>
<feature type="domain" description="C2H2-type" evidence="9">
    <location>
        <begin position="1271"/>
        <end position="1298"/>
    </location>
</feature>
<dbReference type="Bgee" id="ENSSSAG00000015570">
    <property type="expression patterns" value="Expressed in ovary and 23 other cell types or tissues"/>
</dbReference>
<evidence type="ECO:0000256" key="5">
    <source>
        <dbReference type="ARBA" id="ARBA00022833"/>
    </source>
</evidence>
<reference evidence="11" key="1">
    <citation type="submission" date="2025-08" db="UniProtKB">
        <authorList>
            <consortium name="RefSeq"/>
        </authorList>
    </citation>
    <scope>IDENTIFICATION</scope>
</reference>
<feature type="compositionally biased region" description="Basic and acidic residues" evidence="8">
    <location>
        <begin position="478"/>
        <end position="494"/>
    </location>
</feature>
<comment type="subcellular location">
    <subcellularLocation>
        <location evidence="1">Nucleus</location>
    </subcellularLocation>
</comment>
<keyword evidence="5" id="KW-0862">Zinc</keyword>
<evidence type="ECO:0000259" key="9">
    <source>
        <dbReference type="PROSITE" id="PS50157"/>
    </source>
</evidence>
<evidence type="ECO:0000256" key="6">
    <source>
        <dbReference type="ARBA" id="ARBA00023242"/>
    </source>
</evidence>
<protein>
    <submittedName>
        <fullName evidence="11">Uncharacterized protein isoform X1</fullName>
    </submittedName>
</protein>
<feature type="region of interest" description="Disordered" evidence="8">
    <location>
        <begin position="422"/>
        <end position="561"/>
    </location>
</feature>
<dbReference type="Pfam" id="PF12874">
    <property type="entry name" value="zf-met"/>
    <property type="match status" value="1"/>
</dbReference>
<feature type="domain" description="C2H2-type" evidence="9">
    <location>
        <begin position="878"/>
        <end position="906"/>
    </location>
</feature>
<dbReference type="Gene3D" id="3.30.160.60">
    <property type="entry name" value="Classic Zinc Finger"/>
    <property type="match status" value="3"/>
</dbReference>
<evidence type="ECO:0000313" key="10">
    <source>
        <dbReference type="Proteomes" id="UP001652741"/>
    </source>
</evidence>